<dbReference type="Pfam" id="PF16976">
    <property type="entry name" value="RcpC"/>
    <property type="match status" value="1"/>
</dbReference>
<evidence type="ECO:0000313" key="2">
    <source>
        <dbReference type="EMBL" id="MFC6356669.1"/>
    </source>
</evidence>
<organism evidence="2 3">
    <name type="scientific">Luethyella okanaganae</name>
    <dbReference type="NCBI Taxonomy" id="69372"/>
    <lineage>
        <taxon>Bacteria</taxon>
        <taxon>Bacillati</taxon>
        <taxon>Actinomycetota</taxon>
        <taxon>Actinomycetes</taxon>
        <taxon>Micrococcales</taxon>
        <taxon>Microbacteriaceae</taxon>
        <taxon>Luethyella</taxon>
    </lineage>
</organism>
<evidence type="ECO:0000313" key="3">
    <source>
        <dbReference type="Proteomes" id="UP001596306"/>
    </source>
</evidence>
<dbReference type="EMBL" id="JBHSTP010000002">
    <property type="protein sequence ID" value="MFC6356669.1"/>
    <property type="molecule type" value="Genomic_DNA"/>
</dbReference>
<dbReference type="RefSeq" id="WP_386731403.1">
    <property type="nucleotide sequence ID" value="NZ_JBHSTP010000002.1"/>
</dbReference>
<keyword evidence="3" id="KW-1185">Reference proteome</keyword>
<name>A0ABW1VFI2_9MICO</name>
<feature type="domain" description="Flp pilus assembly protein RcpC/CpaB" evidence="1">
    <location>
        <begin position="116"/>
        <end position="226"/>
    </location>
</feature>
<proteinExistence type="predicted"/>
<dbReference type="Proteomes" id="UP001596306">
    <property type="component" value="Unassembled WGS sequence"/>
</dbReference>
<dbReference type="InterPro" id="IPR031571">
    <property type="entry name" value="RcpC_dom"/>
</dbReference>
<reference evidence="3" key="1">
    <citation type="journal article" date="2019" name="Int. J. Syst. Evol. Microbiol.">
        <title>The Global Catalogue of Microorganisms (GCM) 10K type strain sequencing project: providing services to taxonomists for standard genome sequencing and annotation.</title>
        <authorList>
            <consortium name="The Broad Institute Genomics Platform"/>
            <consortium name="The Broad Institute Genome Sequencing Center for Infectious Disease"/>
            <person name="Wu L."/>
            <person name="Ma J."/>
        </authorList>
    </citation>
    <scope>NUCLEOTIDE SEQUENCE [LARGE SCALE GENOMIC DNA]</scope>
    <source>
        <strain evidence="3">CCUG 43304</strain>
    </source>
</reference>
<sequence length="246" mass="25073">MKTRLIGAILAIVLAVAGTVVLIGYVRGADARAAAGAELVPVYLVQKQVPGGTPAEELSAYLTTAELPASAAAQGRVIDLRDLAGLVADVELEPGEQLLASRWVDPAELAAQGDVAVPVGMQAVTIALPVEQVVGGTVKAGDTVGVVIAATIKPAGSGDEVSLTRQAFHRVLVLSVQPGTVVAPNTDGAKAPSDPVSALMITLARSTPDVETLVWGQQFGTIWLTLEPEGADESGSRSVDGSIVFP</sequence>
<comment type="caution">
    <text evidence="2">The sequence shown here is derived from an EMBL/GenBank/DDBJ whole genome shotgun (WGS) entry which is preliminary data.</text>
</comment>
<gene>
    <name evidence="2" type="ORF">ACFQB0_11180</name>
</gene>
<evidence type="ECO:0000259" key="1">
    <source>
        <dbReference type="Pfam" id="PF16976"/>
    </source>
</evidence>
<protein>
    <submittedName>
        <fullName evidence="2">Flp pilus assembly protein CpaB</fullName>
    </submittedName>
</protein>
<accession>A0ABW1VFI2</accession>